<dbReference type="EMBL" id="OZ020112">
    <property type="protein sequence ID" value="CAK9265062.1"/>
    <property type="molecule type" value="Genomic_DNA"/>
</dbReference>
<sequence length="126" mass="14170">MEEWDVEDFDEPSSTVATESTINNPWEDEAVVDEKDVKHLWEDDDKPKSAGARSIECQHGQEDAGDQKGKKAATNRWHKSDKDQSAPQPNNAKEIKLQTISPGFCLNPVSCYFLPILLNADDTILR</sequence>
<proteinExistence type="predicted"/>
<organism evidence="2 3">
    <name type="scientific">Sphagnum jensenii</name>
    <dbReference type="NCBI Taxonomy" id="128206"/>
    <lineage>
        <taxon>Eukaryota</taxon>
        <taxon>Viridiplantae</taxon>
        <taxon>Streptophyta</taxon>
        <taxon>Embryophyta</taxon>
        <taxon>Bryophyta</taxon>
        <taxon>Sphagnophytina</taxon>
        <taxon>Sphagnopsida</taxon>
        <taxon>Sphagnales</taxon>
        <taxon>Sphagnaceae</taxon>
        <taxon>Sphagnum</taxon>
    </lineage>
</organism>
<feature type="compositionally biased region" description="Basic and acidic residues" evidence="1">
    <location>
        <begin position="59"/>
        <end position="69"/>
    </location>
</feature>
<accession>A0ABP0WI07</accession>
<gene>
    <name evidence="2" type="ORF">CSSPJE1EN1_LOCUS10540</name>
</gene>
<dbReference type="Proteomes" id="UP001497444">
    <property type="component" value="Chromosome 17"/>
</dbReference>
<feature type="compositionally biased region" description="Acidic residues" evidence="1">
    <location>
        <begin position="1"/>
        <end position="11"/>
    </location>
</feature>
<evidence type="ECO:0000313" key="2">
    <source>
        <dbReference type="EMBL" id="CAK9265062.1"/>
    </source>
</evidence>
<keyword evidence="3" id="KW-1185">Reference proteome</keyword>
<protein>
    <submittedName>
        <fullName evidence="2">Uncharacterized protein</fullName>
    </submittedName>
</protein>
<feature type="compositionally biased region" description="Polar residues" evidence="1">
    <location>
        <begin position="12"/>
        <end position="24"/>
    </location>
</feature>
<feature type="region of interest" description="Disordered" evidence="1">
    <location>
        <begin position="1"/>
        <end position="93"/>
    </location>
</feature>
<evidence type="ECO:0000256" key="1">
    <source>
        <dbReference type="SAM" id="MobiDB-lite"/>
    </source>
</evidence>
<name>A0ABP0WI07_9BRYO</name>
<reference evidence="2" key="1">
    <citation type="submission" date="2024-02" db="EMBL/GenBank/DDBJ databases">
        <authorList>
            <consortium name="ELIXIR-Norway"/>
            <consortium name="Elixir Norway"/>
        </authorList>
    </citation>
    <scope>NUCLEOTIDE SEQUENCE</scope>
</reference>
<evidence type="ECO:0000313" key="3">
    <source>
        <dbReference type="Proteomes" id="UP001497444"/>
    </source>
</evidence>
<feature type="compositionally biased region" description="Basic and acidic residues" evidence="1">
    <location>
        <begin position="32"/>
        <end position="48"/>
    </location>
</feature>